<dbReference type="Pfam" id="PF02362">
    <property type="entry name" value="B3"/>
    <property type="match status" value="1"/>
</dbReference>
<dbReference type="GO" id="GO:0003677">
    <property type="term" value="F:DNA binding"/>
    <property type="evidence" value="ECO:0007669"/>
    <property type="project" value="UniProtKB-KW"/>
</dbReference>
<accession>A0AAN9I2W4</accession>
<keyword evidence="5" id="KW-0539">Nucleus</keyword>
<reference evidence="8 9" key="1">
    <citation type="submission" date="2024-01" db="EMBL/GenBank/DDBJ databases">
        <title>The genomes of 5 underutilized Papilionoideae crops provide insights into root nodulation and disease resistance.</title>
        <authorList>
            <person name="Yuan L."/>
        </authorList>
    </citation>
    <scope>NUCLEOTIDE SEQUENCE [LARGE SCALE GENOMIC DNA]</scope>
    <source>
        <strain evidence="8">LY-2023</strain>
        <tissue evidence="8">Leaf</tissue>
    </source>
</reference>
<dbReference type="PANTHER" id="PTHR31391">
    <property type="entry name" value="B3 DOMAIN-CONTAINING PROTEIN OS11G0197600-RELATED"/>
    <property type="match status" value="1"/>
</dbReference>
<comment type="subcellular location">
    <subcellularLocation>
        <location evidence="1">Nucleus</location>
    </subcellularLocation>
</comment>
<dbReference type="CDD" id="cd10017">
    <property type="entry name" value="B3_DNA"/>
    <property type="match status" value="1"/>
</dbReference>
<keyword evidence="4" id="KW-0804">Transcription</keyword>
<dbReference type="InterPro" id="IPR015300">
    <property type="entry name" value="DNA-bd_pseudobarrel_sf"/>
</dbReference>
<evidence type="ECO:0000256" key="5">
    <source>
        <dbReference type="ARBA" id="ARBA00023242"/>
    </source>
</evidence>
<evidence type="ECO:0000313" key="9">
    <source>
        <dbReference type="Proteomes" id="UP001359559"/>
    </source>
</evidence>
<feature type="region of interest" description="Disordered" evidence="6">
    <location>
        <begin position="218"/>
        <end position="266"/>
    </location>
</feature>
<dbReference type="AlphaFoldDB" id="A0AAN9I2W4"/>
<evidence type="ECO:0000256" key="3">
    <source>
        <dbReference type="ARBA" id="ARBA00023125"/>
    </source>
</evidence>
<dbReference type="Gene3D" id="2.40.330.10">
    <property type="entry name" value="DNA-binding pseudobarrel domain"/>
    <property type="match status" value="1"/>
</dbReference>
<dbReference type="EMBL" id="JAYKXN010000008">
    <property type="protein sequence ID" value="KAK7263124.1"/>
    <property type="molecule type" value="Genomic_DNA"/>
</dbReference>
<dbReference type="InterPro" id="IPR044837">
    <property type="entry name" value="REM16-like"/>
</dbReference>
<evidence type="ECO:0000313" key="8">
    <source>
        <dbReference type="EMBL" id="KAK7263124.1"/>
    </source>
</evidence>
<organism evidence="8 9">
    <name type="scientific">Clitoria ternatea</name>
    <name type="common">Butterfly pea</name>
    <dbReference type="NCBI Taxonomy" id="43366"/>
    <lineage>
        <taxon>Eukaryota</taxon>
        <taxon>Viridiplantae</taxon>
        <taxon>Streptophyta</taxon>
        <taxon>Embryophyta</taxon>
        <taxon>Tracheophyta</taxon>
        <taxon>Spermatophyta</taxon>
        <taxon>Magnoliopsida</taxon>
        <taxon>eudicotyledons</taxon>
        <taxon>Gunneridae</taxon>
        <taxon>Pentapetalae</taxon>
        <taxon>rosids</taxon>
        <taxon>fabids</taxon>
        <taxon>Fabales</taxon>
        <taxon>Fabaceae</taxon>
        <taxon>Papilionoideae</taxon>
        <taxon>50 kb inversion clade</taxon>
        <taxon>NPAAA clade</taxon>
        <taxon>indigoferoid/millettioid clade</taxon>
        <taxon>Phaseoleae</taxon>
        <taxon>Clitoria</taxon>
    </lineage>
</organism>
<keyword evidence="2" id="KW-0805">Transcription regulation</keyword>
<dbReference type="SUPFAM" id="SSF101936">
    <property type="entry name" value="DNA-binding pseudobarrel domain"/>
    <property type="match status" value="1"/>
</dbReference>
<dbReference type="InterPro" id="IPR003340">
    <property type="entry name" value="B3_DNA-bd"/>
</dbReference>
<sequence length="466" mass="52929">MEFSRKDQGVTVAFYDEELNDDITLAHFSKISPLNMDKQNKAMENKCKILNNQIKQATPSEAQKYAGSIKVAVEGTSSRGEAQSSAILQAEEVQSNLQQQFPSFVKSLVRSHVASCFWMGLPVGFCKRHLPDKDTTIILEDESGKEYKTKYIACKTGLSAGWRQFSAVHKLKEGDAVVFQLVEPTKFKVYIIRANNLRELDGALSLMNLDSCIKQKTGGKENADGDVVTNSSKRKQSKSVPLDVQKKKKTTVSRMGPKAKHSVEQYENDSEEALSEVLEDFPMLEFKDVKSFENFSIIIDGKPIDSEFSTEVRNKYYRLCCSQHAFLHDNLIKGLNYKLIVGIIYEIVKIAEAIKVSVICTPRVDFSNWDKTLLAFENLGMSVEFLRLRLRRLVSIAYEKNDALETKKYWAYRNDYSRANDEIRNMETKLEELKGACDGFGAYLGSLKHKAESYQIKFQQEVTAPW</sequence>
<protein>
    <recommendedName>
        <fullName evidence="7">TF-B3 domain-containing protein</fullName>
    </recommendedName>
</protein>
<dbReference type="PANTHER" id="PTHR31391:SF135">
    <property type="entry name" value="B3 DOMAIN-CONTAINING PROTEIN OS01G0234100-LIKE ISOFORM X1"/>
    <property type="match status" value="1"/>
</dbReference>
<name>A0AAN9I2W4_CLITE</name>
<keyword evidence="9" id="KW-1185">Reference proteome</keyword>
<evidence type="ECO:0000256" key="1">
    <source>
        <dbReference type="ARBA" id="ARBA00004123"/>
    </source>
</evidence>
<dbReference type="SMART" id="SM01019">
    <property type="entry name" value="B3"/>
    <property type="match status" value="1"/>
</dbReference>
<comment type="caution">
    <text evidence="8">The sequence shown here is derived from an EMBL/GenBank/DDBJ whole genome shotgun (WGS) entry which is preliminary data.</text>
</comment>
<dbReference type="GO" id="GO:0005634">
    <property type="term" value="C:nucleus"/>
    <property type="evidence" value="ECO:0007669"/>
    <property type="project" value="UniProtKB-SubCell"/>
</dbReference>
<proteinExistence type="predicted"/>
<keyword evidence="3" id="KW-0238">DNA-binding</keyword>
<dbReference type="PROSITE" id="PS50863">
    <property type="entry name" value="B3"/>
    <property type="match status" value="1"/>
</dbReference>
<evidence type="ECO:0000256" key="4">
    <source>
        <dbReference type="ARBA" id="ARBA00023163"/>
    </source>
</evidence>
<dbReference type="Proteomes" id="UP001359559">
    <property type="component" value="Unassembled WGS sequence"/>
</dbReference>
<evidence type="ECO:0000256" key="6">
    <source>
        <dbReference type="SAM" id="MobiDB-lite"/>
    </source>
</evidence>
<gene>
    <name evidence="8" type="ORF">RJT34_30709</name>
</gene>
<evidence type="ECO:0000256" key="2">
    <source>
        <dbReference type="ARBA" id="ARBA00023015"/>
    </source>
</evidence>
<evidence type="ECO:0000259" key="7">
    <source>
        <dbReference type="PROSITE" id="PS50863"/>
    </source>
</evidence>
<feature type="domain" description="TF-B3" evidence="7">
    <location>
        <begin position="104"/>
        <end position="195"/>
    </location>
</feature>